<organism evidence="2 3">
    <name type="scientific">Tegillarca granosa</name>
    <name type="common">Malaysian cockle</name>
    <name type="synonym">Anadara granosa</name>
    <dbReference type="NCBI Taxonomy" id="220873"/>
    <lineage>
        <taxon>Eukaryota</taxon>
        <taxon>Metazoa</taxon>
        <taxon>Spiralia</taxon>
        <taxon>Lophotrochozoa</taxon>
        <taxon>Mollusca</taxon>
        <taxon>Bivalvia</taxon>
        <taxon>Autobranchia</taxon>
        <taxon>Pteriomorphia</taxon>
        <taxon>Arcoida</taxon>
        <taxon>Arcoidea</taxon>
        <taxon>Arcidae</taxon>
        <taxon>Tegillarca</taxon>
    </lineage>
</organism>
<dbReference type="EMBL" id="JARBDR010000919">
    <property type="protein sequence ID" value="KAJ8301055.1"/>
    <property type="molecule type" value="Genomic_DNA"/>
</dbReference>
<evidence type="ECO:0000256" key="1">
    <source>
        <dbReference type="SAM" id="Phobius"/>
    </source>
</evidence>
<evidence type="ECO:0000313" key="2">
    <source>
        <dbReference type="EMBL" id="KAJ8301055.1"/>
    </source>
</evidence>
<comment type="caution">
    <text evidence="2">The sequence shown here is derived from an EMBL/GenBank/DDBJ whole genome shotgun (WGS) entry which is preliminary data.</text>
</comment>
<evidence type="ECO:0000313" key="3">
    <source>
        <dbReference type="Proteomes" id="UP001217089"/>
    </source>
</evidence>
<feature type="transmembrane region" description="Helical" evidence="1">
    <location>
        <begin position="6"/>
        <end position="21"/>
    </location>
</feature>
<gene>
    <name evidence="2" type="ORF">KUTeg_022574</name>
</gene>
<accession>A0ABQ9E7C9</accession>
<protein>
    <submittedName>
        <fullName evidence="2">Uncharacterized protein</fullName>
    </submittedName>
</protein>
<proteinExistence type="predicted"/>
<keyword evidence="3" id="KW-1185">Reference proteome</keyword>
<sequence>MEDEVAITVSIIMICAAMKLLKKRKVKRKCWTRPWIKRRSKFGAHHALLDELRREDPKSYKNFIRLDDAAFQELLQLVTPLIKRKDTCMRDAIPPAERLSLTLRFLATGDSYQSLEYLFRIPKQTLSYIIPDTCKAIYTVLKDKYLKAGCNFSFSPGFLIMLPVLHPFYDVDIDPKMERFDWIKIKGQLRCVLRNRAIKE</sequence>
<keyword evidence="1" id="KW-1133">Transmembrane helix</keyword>
<reference evidence="2 3" key="1">
    <citation type="submission" date="2022-12" db="EMBL/GenBank/DDBJ databases">
        <title>Chromosome-level genome of Tegillarca granosa.</title>
        <authorList>
            <person name="Kim J."/>
        </authorList>
    </citation>
    <scope>NUCLEOTIDE SEQUENCE [LARGE SCALE GENOMIC DNA]</scope>
    <source>
        <strain evidence="2">Teg-2019</strain>
        <tissue evidence="2">Adductor muscle</tissue>
    </source>
</reference>
<keyword evidence="1" id="KW-0472">Membrane</keyword>
<keyword evidence="1" id="KW-0812">Transmembrane</keyword>
<name>A0ABQ9E7C9_TEGGR</name>
<dbReference type="Proteomes" id="UP001217089">
    <property type="component" value="Unassembled WGS sequence"/>
</dbReference>